<keyword evidence="6" id="KW-1185">Reference proteome</keyword>
<organism evidence="5 6">
    <name type="scientific">Streptomyces lavendulocolor</name>
    <dbReference type="NCBI Taxonomy" id="67316"/>
    <lineage>
        <taxon>Bacteria</taxon>
        <taxon>Bacillati</taxon>
        <taxon>Actinomycetota</taxon>
        <taxon>Actinomycetes</taxon>
        <taxon>Kitasatosporales</taxon>
        <taxon>Streptomycetaceae</taxon>
        <taxon>Streptomyces</taxon>
    </lineage>
</organism>
<dbReference type="Gene3D" id="1.10.10.1320">
    <property type="entry name" value="Anti-sigma factor, zinc-finger domain"/>
    <property type="match status" value="1"/>
</dbReference>
<reference evidence="5 6" key="1">
    <citation type="submission" date="2024-06" db="EMBL/GenBank/DDBJ databases">
        <title>The Natural Products Discovery Center: Release of the First 8490 Sequenced Strains for Exploring Actinobacteria Biosynthetic Diversity.</title>
        <authorList>
            <person name="Kalkreuter E."/>
            <person name="Kautsar S.A."/>
            <person name="Yang D."/>
            <person name="Bader C.D."/>
            <person name="Teijaro C.N."/>
            <person name="Fluegel L."/>
            <person name="Davis C.M."/>
            <person name="Simpson J.R."/>
            <person name="Lauterbach L."/>
            <person name="Steele A.D."/>
            <person name="Gui C."/>
            <person name="Meng S."/>
            <person name="Li G."/>
            <person name="Viehrig K."/>
            <person name="Ye F."/>
            <person name="Su P."/>
            <person name="Kiefer A.F."/>
            <person name="Nichols A."/>
            <person name="Cepeda A.J."/>
            <person name="Yan W."/>
            <person name="Fan B."/>
            <person name="Jiang Y."/>
            <person name="Adhikari A."/>
            <person name="Zheng C.-J."/>
            <person name="Schuster L."/>
            <person name="Cowan T.M."/>
            <person name="Smanski M.J."/>
            <person name="Chevrette M.G."/>
            <person name="De Carvalho L.P.S."/>
            <person name="Shen B."/>
        </authorList>
    </citation>
    <scope>NUCLEOTIDE SEQUENCE [LARGE SCALE GENOMIC DNA]</scope>
    <source>
        <strain evidence="5 6">NPDC006337</strain>
    </source>
</reference>
<dbReference type="EMBL" id="JBEXZR010000010">
    <property type="protein sequence ID" value="MEU0708551.1"/>
    <property type="molecule type" value="Genomic_DNA"/>
</dbReference>
<feature type="compositionally biased region" description="Low complexity" evidence="3">
    <location>
        <begin position="82"/>
        <end position="91"/>
    </location>
</feature>
<name>A0ABV2W4T2_9ACTN</name>
<feature type="region of interest" description="Disordered" evidence="3">
    <location>
        <begin position="66"/>
        <end position="100"/>
    </location>
</feature>
<evidence type="ECO:0000256" key="1">
    <source>
        <dbReference type="ARBA" id="ARBA00023015"/>
    </source>
</evidence>
<accession>A0ABV2W4T2</accession>
<evidence type="ECO:0000256" key="2">
    <source>
        <dbReference type="ARBA" id="ARBA00023163"/>
    </source>
</evidence>
<evidence type="ECO:0000313" key="6">
    <source>
        <dbReference type="Proteomes" id="UP001550378"/>
    </source>
</evidence>
<comment type="caution">
    <text evidence="5">The sequence shown here is derived from an EMBL/GenBank/DDBJ whole genome shotgun (WGS) entry which is preliminary data.</text>
</comment>
<evidence type="ECO:0000313" key="5">
    <source>
        <dbReference type="EMBL" id="MEU0708551.1"/>
    </source>
</evidence>
<protein>
    <submittedName>
        <fullName evidence="5">Anti-sigma factor</fullName>
    </submittedName>
</protein>
<dbReference type="Proteomes" id="UP001550378">
    <property type="component" value="Unassembled WGS sequence"/>
</dbReference>
<dbReference type="InterPro" id="IPR041916">
    <property type="entry name" value="Anti_sigma_zinc_sf"/>
</dbReference>
<keyword evidence="2" id="KW-0804">Transcription</keyword>
<gene>
    <name evidence="5" type="ORF">ABZ508_14455</name>
</gene>
<keyword evidence="1" id="KW-0805">Transcription regulation</keyword>
<dbReference type="Pfam" id="PF13490">
    <property type="entry name" value="zf-HC2"/>
    <property type="match status" value="1"/>
</dbReference>
<evidence type="ECO:0000256" key="3">
    <source>
        <dbReference type="SAM" id="MobiDB-lite"/>
    </source>
</evidence>
<sequence length="100" mass="10806">MPNATARCDDIRESLGAYVLGALECEELPPIRAHLAHCPACRSERDDLADVARLLRDALPSLAATAGPRPRILRPYSPFAPPGSRAAAPPRQMSPRKEVP</sequence>
<dbReference type="RefSeq" id="WP_359657416.1">
    <property type="nucleotide sequence ID" value="NZ_JBEXZP010000191.1"/>
</dbReference>
<evidence type="ECO:0000259" key="4">
    <source>
        <dbReference type="Pfam" id="PF13490"/>
    </source>
</evidence>
<feature type="domain" description="Putative zinc-finger" evidence="4">
    <location>
        <begin position="8"/>
        <end position="42"/>
    </location>
</feature>
<proteinExistence type="predicted"/>
<dbReference type="InterPro" id="IPR027383">
    <property type="entry name" value="Znf_put"/>
</dbReference>